<feature type="compositionally biased region" description="Low complexity" evidence="1">
    <location>
        <begin position="28"/>
        <end position="41"/>
    </location>
</feature>
<dbReference type="EMBL" id="DAARBC010000066">
    <property type="protein sequence ID" value="HAE1687529.1"/>
    <property type="molecule type" value="Genomic_DNA"/>
</dbReference>
<comment type="caution">
    <text evidence="3">The sequence shown here is derived from an EMBL/GenBank/DDBJ whole genome shotgun (WGS) entry which is preliminary data.</text>
</comment>
<accession>A0A2X5BWZ1</accession>
<dbReference type="AlphaFoldDB" id="A0A2X5BWZ1"/>
<dbReference type="InterPro" id="IPR024291">
    <property type="entry name" value="DUF3829"/>
</dbReference>
<evidence type="ECO:0000313" key="2">
    <source>
        <dbReference type="EMBL" id="EBP6616474.1"/>
    </source>
</evidence>
<gene>
    <name evidence="2" type="ORF">AGQ41_16580</name>
    <name evidence="3" type="ORF">G3A03_22995</name>
</gene>
<evidence type="ECO:0000313" key="3">
    <source>
        <dbReference type="EMBL" id="HAE1687529.1"/>
    </source>
</evidence>
<dbReference type="PROSITE" id="PS51257">
    <property type="entry name" value="PROKAR_LIPOPROTEIN"/>
    <property type="match status" value="1"/>
</dbReference>
<name>A0A2X5BWZ1_SALET</name>
<dbReference type="Pfam" id="PF12889">
    <property type="entry name" value="DUF3829"/>
    <property type="match status" value="1"/>
</dbReference>
<proteinExistence type="predicted"/>
<evidence type="ECO:0000256" key="1">
    <source>
        <dbReference type="SAM" id="MobiDB-lite"/>
    </source>
</evidence>
<reference evidence="2" key="2">
    <citation type="submission" date="2018-07" db="EMBL/GenBank/DDBJ databases">
        <authorList>
            <consortium name="GenomeTrakr network: Whole genome sequencing for foodborne pathogen traceback"/>
        </authorList>
    </citation>
    <scope>NUCLEOTIDE SEQUENCE</scope>
    <source>
        <strain evidence="2">ADRDL-NGUA-38</strain>
    </source>
</reference>
<sequence length="325" mass="36839">MKRNLLSSAIIIALIALGTTGCDDQKSQKSTSTDSSATSTSVNQNDSDAILAQKMNVYVECYNDINPMILSSVKGYADWVDMDKGPTGKERYIRGMGDVTVDLDRCLAKITKVSSLKPELKPIDTLALNYINSSIDMKKIIREMNSYYTQEDYKDDAFTKAKSLHTQFMQTLSVFKPASEAYEDAIRTMNDQRQMLQLKKIEAKEGKSFDYYSLSMMLISKKTNQLLQNDGFNVDDAMKQVQALNEHVAQLKAKQNDTKSGSFQREQFLEAADKYVLAVKTRVRRERDHIPLTDSDKENPAWAEGSFDKVIRGYNDLVTRFNLMN</sequence>
<organism evidence="3">
    <name type="scientific">Salmonella enterica I</name>
    <dbReference type="NCBI Taxonomy" id="59201"/>
    <lineage>
        <taxon>Bacteria</taxon>
        <taxon>Pseudomonadati</taxon>
        <taxon>Pseudomonadota</taxon>
        <taxon>Gammaproteobacteria</taxon>
        <taxon>Enterobacterales</taxon>
        <taxon>Enterobacteriaceae</taxon>
        <taxon>Salmonella</taxon>
    </lineage>
</organism>
<protein>
    <submittedName>
        <fullName evidence="3">DUF3829 domain-containing protein</fullName>
    </submittedName>
</protein>
<dbReference type="EMBL" id="AAGMSH010000031">
    <property type="protein sequence ID" value="EBP6616474.1"/>
    <property type="molecule type" value="Genomic_DNA"/>
</dbReference>
<feature type="region of interest" description="Disordered" evidence="1">
    <location>
        <begin position="22"/>
        <end position="43"/>
    </location>
</feature>
<reference evidence="3" key="3">
    <citation type="submission" date="2019-10" db="EMBL/GenBank/DDBJ databases">
        <authorList>
            <consortium name="NCBI Pathogen Detection Project"/>
        </authorList>
    </citation>
    <scope>NUCLEOTIDE SEQUENCE</scope>
    <source>
        <strain evidence="3">Salmonella enterica</strain>
    </source>
</reference>
<reference evidence="3" key="1">
    <citation type="journal article" date="2018" name="Genome Biol.">
        <title>SKESA: strategic k-mer extension for scrupulous assemblies.</title>
        <authorList>
            <person name="Souvorov A."/>
            <person name="Agarwala R."/>
            <person name="Lipman D.J."/>
        </authorList>
    </citation>
    <scope>NUCLEOTIDE SEQUENCE</scope>
    <source>
        <strain evidence="3">Salmonella enterica</strain>
    </source>
</reference>